<dbReference type="STRING" id="157652.A0A371HDB3"/>
<evidence type="ECO:0000256" key="11">
    <source>
        <dbReference type="ARBA" id="ARBA00023294"/>
    </source>
</evidence>
<gene>
    <name evidence="15" type="primary">AATL1</name>
    <name evidence="15" type="ORF">CR513_16032</name>
</gene>
<feature type="transmembrane region" description="Helical" evidence="13">
    <location>
        <begin position="307"/>
        <end position="330"/>
    </location>
</feature>
<dbReference type="GO" id="GO:0015293">
    <property type="term" value="F:symporter activity"/>
    <property type="evidence" value="ECO:0007669"/>
    <property type="project" value="UniProtKB-KW"/>
</dbReference>
<evidence type="ECO:0000256" key="1">
    <source>
        <dbReference type="ARBA" id="ARBA00004127"/>
    </source>
</evidence>
<feature type="transmembrane region" description="Helical" evidence="13">
    <location>
        <begin position="156"/>
        <end position="177"/>
    </location>
</feature>
<evidence type="ECO:0000256" key="4">
    <source>
        <dbReference type="ARBA" id="ARBA00022448"/>
    </source>
</evidence>
<protein>
    <submittedName>
        <fullName evidence="15">Lysine histidine transporter-like 8</fullName>
    </submittedName>
</protein>
<dbReference type="GO" id="GO:0009734">
    <property type="term" value="P:auxin-activated signaling pathway"/>
    <property type="evidence" value="ECO:0007669"/>
    <property type="project" value="UniProtKB-KW"/>
</dbReference>
<keyword evidence="16" id="KW-1185">Reference proteome</keyword>
<keyword evidence="11" id="KW-0927">Auxin signaling pathway</keyword>
<dbReference type="GO" id="GO:0012505">
    <property type="term" value="C:endomembrane system"/>
    <property type="evidence" value="ECO:0007669"/>
    <property type="project" value="UniProtKB-SubCell"/>
</dbReference>
<keyword evidence="9 13" id="KW-1133">Transmembrane helix</keyword>
<comment type="caution">
    <text evidence="15">The sequence shown here is derived from an EMBL/GenBank/DDBJ whole genome shotgun (WGS) entry which is preliminary data.</text>
</comment>
<name>A0A371HDB3_MUCPR</name>
<comment type="subcellular location">
    <subcellularLocation>
        <location evidence="2">Cell membrane</location>
    </subcellularLocation>
    <subcellularLocation>
        <location evidence="1">Endomembrane system</location>
        <topology evidence="1">Multi-pass membrane protein</topology>
    </subcellularLocation>
</comment>
<accession>A0A371HDB3</accession>
<dbReference type="AlphaFoldDB" id="A0A371HDB3"/>
<keyword evidence="10 13" id="KW-0472">Membrane</keyword>
<keyword evidence="6 13" id="KW-0812">Transmembrane</keyword>
<dbReference type="EMBL" id="QJKJ01002915">
    <property type="protein sequence ID" value="RDY00747.1"/>
    <property type="molecule type" value="Genomic_DNA"/>
</dbReference>
<feature type="transmembrane region" description="Helical" evidence="13">
    <location>
        <begin position="105"/>
        <end position="127"/>
    </location>
</feature>
<sequence>MEEVVEVKVNTKAMGMAMARENERSPFTRRFMSTPLASPMKKAIENMQGYLGEVGRFTKLDPQDDWLPITESRKGNAYYAAFHVLSSGIGFQALVLPLAFPTLGWTWGIICLCVAFTWQLYTLWLLIQLHESDSGVRHSRYLRLAMAAFGEKMGKVLALFPIMYLSGGTCVTLIMIGAGTMKIFFQMVFGMACPLTTIEWYLVFTCIAILLAQLPNLNSIAGVSLIGAITAVAYCALIWIVSVVHGRLNHVSYEPPRGHSEPSMIFSALNALGIIAFTFRGHNLVLEIQGTMPSDAKQPSRLPMWRGVMFAYLVIALCLFPLAIGGYWAYGNLIPTNGGVFGALHKYHLHDTSKFIIALTSLLVVINSLSSFQIYAMPVFDNLEFRYTSKKNRPCPRWLRMTFRGLFGCLAFFIAVALPFLPSLAGLIGGVALPITLAYPCFMWILIKKPHKCSAHWYLNWTLGVSTGCRWSHLGRNNILYYFSITTLEVYLQGLHGQACTGTRMGQLRECFTCTNHKHSILIV</sequence>
<dbReference type="Pfam" id="PF01490">
    <property type="entry name" value="Aa_trans"/>
    <property type="match status" value="1"/>
</dbReference>
<feature type="transmembrane region" description="Helical" evidence="13">
    <location>
        <begin position="183"/>
        <end position="211"/>
    </location>
</feature>
<feature type="transmembrane region" description="Helical" evidence="13">
    <location>
        <begin position="264"/>
        <end position="286"/>
    </location>
</feature>
<feature type="domain" description="Amino acid transporter transmembrane" evidence="14">
    <location>
        <begin position="74"/>
        <end position="461"/>
    </location>
</feature>
<evidence type="ECO:0000256" key="5">
    <source>
        <dbReference type="ARBA" id="ARBA00022475"/>
    </source>
</evidence>
<keyword evidence="7" id="KW-0769">Symport</keyword>
<feature type="transmembrane region" description="Helical" evidence="13">
    <location>
        <begin position="427"/>
        <end position="447"/>
    </location>
</feature>
<dbReference type="GO" id="GO:0006865">
    <property type="term" value="P:amino acid transport"/>
    <property type="evidence" value="ECO:0007669"/>
    <property type="project" value="UniProtKB-KW"/>
</dbReference>
<reference evidence="15" key="1">
    <citation type="submission" date="2018-05" db="EMBL/GenBank/DDBJ databases">
        <title>Draft genome of Mucuna pruriens seed.</title>
        <authorList>
            <person name="Nnadi N.E."/>
            <person name="Vos R."/>
            <person name="Hasami M.H."/>
            <person name="Devisetty U.K."/>
            <person name="Aguiy J.C."/>
        </authorList>
    </citation>
    <scope>NUCLEOTIDE SEQUENCE [LARGE SCALE GENOMIC DNA]</scope>
    <source>
        <strain evidence="15">JCA_2017</strain>
    </source>
</reference>
<feature type="transmembrane region" description="Helical" evidence="13">
    <location>
        <begin position="77"/>
        <end position="99"/>
    </location>
</feature>
<feature type="transmembrane region" description="Helical" evidence="13">
    <location>
        <begin position="223"/>
        <end position="244"/>
    </location>
</feature>
<evidence type="ECO:0000256" key="6">
    <source>
        <dbReference type="ARBA" id="ARBA00022692"/>
    </source>
</evidence>
<evidence type="ECO:0000313" key="15">
    <source>
        <dbReference type="EMBL" id="RDY00747.1"/>
    </source>
</evidence>
<evidence type="ECO:0000256" key="8">
    <source>
        <dbReference type="ARBA" id="ARBA00022970"/>
    </source>
</evidence>
<evidence type="ECO:0000256" key="3">
    <source>
        <dbReference type="ARBA" id="ARBA00005590"/>
    </source>
</evidence>
<keyword evidence="4" id="KW-0813">Transport</keyword>
<feature type="non-terminal residue" evidence="15">
    <location>
        <position position="1"/>
    </location>
</feature>
<dbReference type="PANTHER" id="PTHR48017">
    <property type="entry name" value="OS05G0424000 PROTEIN-RELATED"/>
    <property type="match status" value="1"/>
</dbReference>
<keyword evidence="5" id="KW-1003">Cell membrane</keyword>
<evidence type="ECO:0000259" key="14">
    <source>
        <dbReference type="Pfam" id="PF01490"/>
    </source>
</evidence>
<evidence type="ECO:0000256" key="12">
    <source>
        <dbReference type="ARBA" id="ARBA00045588"/>
    </source>
</evidence>
<evidence type="ECO:0000256" key="10">
    <source>
        <dbReference type="ARBA" id="ARBA00023136"/>
    </source>
</evidence>
<evidence type="ECO:0000313" key="16">
    <source>
        <dbReference type="Proteomes" id="UP000257109"/>
    </source>
</evidence>
<dbReference type="OrthoDB" id="40134at2759"/>
<feature type="transmembrane region" description="Helical" evidence="13">
    <location>
        <begin position="355"/>
        <end position="380"/>
    </location>
</feature>
<evidence type="ECO:0000256" key="13">
    <source>
        <dbReference type="SAM" id="Phobius"/>
    </source>
</evidence>
<evidence type="ECO:0000256" key="7">
    <source>
        <dbReference type="ARBA" id="ARBA00022847"/>
    </source>
</evidence>
<evidence type="ECO:0000256" key="9">
    <source>
        <dbReference type="ARBA" id="ARBA00022989"/>
    </source>
</evidence>
<keyword evidence="8" id="KW-0029">Amino-acid transport</keyword>
<proteinExistence type="inferred from homology"/>
<dbReference type="InterPro" id="IPR013057">
    <property type="entry name" value="AA_transpt_TM"/>
</dbReference>
<dbReference type="GO" id="GO:0005886">
    <property type="term" value="C:plasma membrane"/>
    <property type="evidence" value="ECO:0007669"/>
    <property type="project" value="UniProtKB-SubCell"/>
</dbReference>
<dbReference type="Proteomes" id="UP000257109">
    <property type="component" value="Unassembled WGS sequence"/>
</dbReference>
<comment type="similarity">
    <text evidence="3">Belongs to the amino acid/polyamine transporter 2 family. Amino acid/auxin permease (AAAP) (TC 2.A.18.1) subfamily.</text>
</comment>
<feature type="transmembrane region" description="Helical" evidence="13">
    <location>
        <begin position="401"/>
        <end position="421"/>
    </location>
</feature>
<organism evidence="15 16">
    <name type="scientific">Mucuna pruriens</name>
    <name type="common">Velvet bean</name>
    <name type="synonym">Dolichos pruriens</name>
    <dbReference type="NCBI Taxonomy" id="157652"/>
    <lineage>
        <taxon>Eukaryota</taxon>
        <taxon>Viridiplantae</taxon>
        <taxon>Streptophyta</taxon>
        <taxon>Embryophyta</taxon>
        <taxon>Tracheophyta</taxon>
        <taxon>Spermatophyta</taxon>
        <taxon>Magnoliopsida</taxon>
        <taxon>eudicotyledons</taxon>
        <taxon>Gunneridae</taxon>
        <taxon>Pentapetalae</taxon>
        <taxon>rosids</taxon>
        <taxon>fabids</taxon>
        <taxon>Fabales</taxon>
        <taxon>Fabaceae</taxon>
        <taxon>Papilionoideae</taxon>
        <taxon>50 kb inversion clade</taxon>
        <taxon>NPAAA clade</taxon>
        <taxon>indigoferoid/millettioid clade</taxon>
        <taxon>Phaseoleae</taxon>
        <taxon>Mucuna</taxon>
    </lineage>
</organism>
<comment type="function">
    <text evidence="12">Carrier protein involved in proton-driven auxin influx. Mediates the formation of auxin gradient from developing leaves (site of auxin biosynthesis) to tips by contributing to the loading of auxin in vascular tissues and facilitating acropetal (base to tip) auxin transport within inner tissues of the root apex, and basipetal (tip to base) auxin transport within outer tissues of the root apex. May be involved in lateral roots and nodules formation.</text>
</comment>
<evidence type="ECO:0000256" key="2">
    <source>
        <dbReference type="ARBA" id="ARBA00004236"/>
    </source>
</evidence>